<reference evidence="2" key="1">
    <citation type="submission" date="2016-10" db="EMBL/GenBank/DDBJ databases">
        <authorList>
            <person name="Varghese N."/>
            <person name="Submissions S."/>
        </authorList>
    </citation>
    <scope>NUCLEOTIDE SEQUENCE [LARGE SCALE GENOMIC DNA]</scope>
    <source>
        <strain evidence="2">DSM 22951</strain>
    </source>
</reference>
<accession>A0A2Y9C1G9</accession>
<proteinExistence type="predicted"/>
<gene>
    <name evidence="1" type="ORF">SAMN04489750_1617</name>
</gene>
<dbReference type="EMBL" id="UESZ01000001">
    <property type="protein sequence ID" value="SSA34303.1"/>
    <property type="molecule type" value="Genomic_DNA"/>
</dbReference>
<name>A0A2Y9C1G9_9MICO</name>
<sequence>MSRYQGTVGEPRVIPCPSWCVYQDPSDEACHSTERRVPATRYHRDRYGDDDWADAYFTTYATFSRLGPRHHLVHLGLGEATGFELTADEARQLAEALILAAADLEAATGGEQA</sequence>
<dbReference type="Proteomes" id="UP000250028">
    <property type="component" value="Unassembled WGS sequence"/>
</dbReference>
<protein>
    <submittedName>
        <fullName evidence="1">Uncharacterized protein</fullName>
    </submittedName>
</protein>
<dbReference type="InterPro" id="IPR054202">
    <property type="entry name" value="DUF6907"/>
</dbReference>
<keyword evidence="2" id="KW-1185">Reference proteome</keyword>
<evidence type="ECO:0000313" key="1">
    <source>
        <dbReference type="EMBL" id="SSA34303.1"/>
    </source>
</evidence>
<dbReference type="RefSeq" id="WP_109684882.1">
    <property type="nucleotide sequence ID" value="NZ_QGDN01000001.1"/>
</dbReference>
<dbReference type="AlphaFoldDB" id="A0A2Y9C1G9"/>
<evidence type="ECO:0000313" key="2">
    <source>
        <dbReference type="Proteomes" id="UP000250028"/>
    </source>
</evidence>
<dbReference type="Pfam" id="PF21848">
    <property type="entry name" value="DUF6907"/>
    <property type="match status" value="1"/>
</dbReference>
<organism evidence="1 2">
    <name type="scientific">Branchiibius hedensis</name>
    <dbReference type="NCBI Taxonomy" id="672460"/>
    <lineage>
        <taxon>Bacteria</taxon>
        <taxon>Bacillati</taxon>
        <taxon>Actinomycetota</taxon>
        <taxon>Actinomycetes</taxon>
        <taxon>Micrococcales</taxon>
        <taxon>Dermacoccaceae</taxon>
        <taxon>Branchiibius</taxon>
    </lineage>
</organism>